<evidence type="ECO:0000256" key="3">
    <source>
        <dbReference type="ARBA" id="ARBA00022723"/>
    </source>
</evidence>
<dbReference type="GO" id="GO:0046872">
    <property type="term" value="F:metal ion binding"/>
    <property type="evidence" value="ECO:0007669"/>
    <property type="project" value="UniProtKB-KW"/>
</dbReference>
<dbReference type="SFLD" id="SFLDF00311">
    <property type="entry name" value="heme_degradation_proteins_(Hut"/>
    <property type="match status" value="1"/>
</dbReference>
<dbReference type="PANTHER" id="PTHR13932">
    <property type="entry name" value="COPROPORPHYRINIGEN III OXIDASE"/>
    <property type="match status" value="1"/>
</dbReference>
<dbReference type="GO" id="GO:0051539">
    <property type="term" value="F:4 iron, 4 sulfur cluster binding"/>
    <property type="evidence" value="ECO:0007669"/>
    <property type="project" value="TreeGrafter"/>
</dbReference>
<evidence type="ECO:0000256" key="2">
    <source>
        <dbReference type="ARBA" id="ARBA00022691"/>
    </source>
</evidence>
<organism evidence="7 8">
    <name type="scientific">Rhodovulum visakhapatnamense</name>
    <dbReference type="NCBI Taxonomy" id="364297"/>
    <lineage>
        <taxon>Bacteria</taxon>
        <taxon>Pseudomonadati</taxon>
        <taxon>Pseudomonadota</taxon>
        <taxon>Alphaproteobacteria</taxon>
        <taxon>Rhodobacterales</taxon>
        <taxon>Paracoccaceae</taxon>
        <taxon>Rhodovulum</taxon>
    </lineage>
</organism>
<dbReference type="InterPro" id="IPR034505">
    <property type="entry name" value="Coproporphyrinogen-III_oxidase"/>
</dbReference>
<keyword evidence="2" id="KW-0949">S-adenosyl-L-methionine</keyword>
<comment type="cofactor">
    <cofactor evidence="1">
        <name>[4Fe-4S] cluster</name>
        <dbReference type="ChEBI" id="CHEBI:49883"/>
    </cofactor>
</comment>
<dbReference type="SFLD" id="SFLDS00029">
    <property type="entry name" value="Radical_SAM"/>
    <property type="match status" value="1"/>
</dbReference>
<dbReference type="PROSITE" id="PS51918">
    <property type="entry name" value="RADICAL_SAM"/>
    <property type="match status" value="1"/>
</dbReference>
<dbReference type="InterPro" id="IPR013785">
    <property type="entry name" value="Aldolase_TIM"/>
</dbReference>
<evidence type="ECO:0000313" key="8">
    <source>
        <dbReference type="Proteomes" id="UP000295484"/>
    </source>
</evidence>
<keyword evidence="4" id="KW-0408">Iron</keyword>
<comment type="caution">
    <text evidence="7">The sequence shown here is derived from an EMBL/GenBank/DDBJ whole genome shotgun (WGS) entry which is preliminary data.</text>
</comment>
<dbReference type="SFLD" id="SFLDG01065">
    <property type="entry name" value="anaerobic_coproporphyrinogen-I"/>
    <property type="match status" value="1"/>
</dbReference>
<dbReference type="InterPro" id="IPR026332">
    <property type="entry name" value="HutW"/>
</dbReference>
<dbReference type="GO" id="GO:0006779">
    <property type="term" value="P:porphyrin-containing compound biosynthetic process"/>
    <property type="evidence" value="ECO:0007669"/>
    <property type="project" value="TreeGrafter"/>
</dbReference>
<evidence type="ECO:0000256" key="5">
    <source>
        <dbReference type="ARBA" id="ARBA00023014"/>
    </source>
</evidence>
<dbReference type="CDD" id="cd01335">
    <property type="entry name" value="Radical_SAM"/>
    <property type="match status" value="1"/>
</dbReference>
<dbReference type="Proteomes" id="UP000295484">
    <property type="component" value="Unassembled WGS sequence"/>
</dbReference>
<evidence type="ECO:0000313" key="7">
    <source>
        <dbReference type="EMBL" id="TDX31373.1"/>
    </source>
</evidence>
<evidence type="ECO:0000256" key="1">
    <source>
        <dbReference type="ARBA" id="ARBA00001966"/>
    </source>
</evidence>
<feature type="domain" description="Radical SAM core" evidence="6">
    <location>
        <begin position="59"/>
        <end position="317"/>
    </location>
</feature>
<gene>
    <name evidence="7" type="ORF">EV657_105222</name>
</gene>
<dbReference type="SMART" id="SM00729">
    <property type="entry name" value="Elp3"/>
    <property type="match status" value="1"/>
</dbReference>
<dbReference type="Pfam" id="PF04055">
    <property type="entry name" value="Radical_SAM"/>
    <property type="match status" value="1"/>
</dbReference>
<protein>
    <submittedName>
        <fullName evidence="7">Oxygen-independent coproporphyrinogen-3 oxidase</fullName>
    </submittedName>
</protein>
<dbReference type="AlphaFoldDB" id="A0A4R8FWS5"/>
<dbReference type="PANTHER" id="PTHR13932:SF9">
    <property type="entry name" value="COPROPORPHYRINOGEN III OXIDASE"/>
    <property type="match status" value="1"/>
</dbReference>
<dbReference type="SFLD" id="SFLDG01082">
    <property type="entry name" value="B12-binding_domain_containing"/>
    <property type="match status" value="1"/>
</dbReference>
<reference evidence="7 8" key="1">
    <citation type="submission" date="2019-03" db="EMBL/GenBank/DDBJ databases">
        <title>Genomic Encyclopedia of Type Strains, Phase IV (KMG-IV): sequencing the most valuable type-strain genomes for metagenomic binning, comparative biology and taxonomic classification.</title>
        <authorList>
            <person name="Goeker M."/>
        </authorList>
    </citation>
    <scope>NUCLEOTIDE SEQUENCE [LARGE SCALE GENOMIC DNA]</scope>
    <source>
        <strain evidence="7 8">JA181</strain>
    </source>
</reference>
<dbReference type="EMBL" id="SOEB01000005">
    <property type="protein sequence ID" value="TDX31373.1"/>
    <property type="molecule type" value="Genomic_DNA"/>
</dbReference>
<name>A0A4R8FWS5_9RHOB</name>
<dbReference type="GO" id="GO:0003824">
    <property type="term" value="F:catalytic activity"/>
    <property type="evidence" value="ECO:0007669"/>
    <property type="project" value="InterPro"/>
</dbReference>
<dbReference type="SUPFAM" id="SSF102114">
    <property type="entry name" value="Radical SAM enzymes"/>
    <property type="match status" value="1"/>
</dbReference>
<dbReference type="InterPro" id="IPR007197">
    <property type="entry name" value="rSAM"/>
</dbReference>
<keyword evidence="5" id="KW-0411">Iron-sulfur</keyword>
<dbReference type="Gene3D" id="3.20.20.70">
    <property type="entry name" value="Aldolase class I"/>
    <property type="match status" value="1"/>
</dbReference>
<dbReference type="GO" id="GO:0005737">
    <property type="term" value="C:cytoplasm"/>
    <property type="evidence" value="ECO:0007669"/>
    <property type="project" value="TreeGrafter"/>
</dbReference>
<dbReference type="NCBIfam" id="TIGR04107">
    <property type="entry name" value="rSAM_HutW"/>
    <property type="match status" value="1"/>
</dbReference>
<sequence>MNVHRPAAERRDADAFFARISTDPLADAFSGRMGAHAHGGGMAVPPEEVAGLWHGLTAAPRTGPSVAYVHVPFCENRCLFCGFYQNPWRRELGAPYVDAVLAQLEAGARTAAQQGHPLRAVYLGGGTPTALAARDIARLVEGVHRHLPLAPDCEITLEGRIVSFGLEKARAAFDAGVNRISLGVQTFDDGVRRRMGRKSTRAETVRFLEGLMRLDRGAVVIDLIYGLPGQDRATFQEDVRLAAALGLDGLDLYSLKSIPGTPLMMAQDKGKLAVAAPGELGHFYADGAAEMDRAGWEAISTTHWRQGTRERSLYNFEVKAGAHCLAFGAGAGGNLQGHGFRIVPDLDTYRERAANGGAGLVAGLIRPSPLGPAHAAIKAGMERGRLVFAPVDRALASCGVGGGFEPLAAPLLAQWQRAGLLTGHSMSVALTLAGRFWQVAMTARLIAWTDLRLSEAENEAHRRVTA</sequence>
<dbReference type="RefSeq" id="WP_134077460.1">
    <property type="nucleotide sequence ID" value="NZ_SOEB01000005.1"/>
</dbReference>
<evidence type="ECO:0000259" key="6">
    <source>
        <dbReference type="PROSITE" id="PS51918"/>
    </source>
</evidence>
<dbReference type="InterPro" id="IPR006638">
    <property type="entry name" value="Elp3/MiaA/NifB-like_rSAM"/>
</dbReference>
<proteinExistence type="predicted"/>
<dbReference type="InterPro" id="IPR058240">
    <property type="entry name" value="rSAM_sf"/>
</dbReference>
<evidence type="ECO:0000256" key="4">
    <source>
        <dbReference type="ARBA" id="ARBA00023004"/>
    </source>
</evidence>
<accession>A0A4R8FWS5</accession>
<keyword evidence="3" id="KW-0479">Metal-binding</keyword>